<proteinExistence type="predicted"/>
<dbReference type="PANTHER" id="PTHR30024">
    <property type="entry name" value="ALIPHATIC SULFONATES-BINDING PROTEIN-RELATED"/>
    <property type="match status" value="1"/>
</dbReference>
<dbReference type="Proteomes" id="UP000635565">
    <property type="component" value="Unassembled WGS sequence"/>
</dbReference>
<dbReference type="Pfam" id="PF13379">
    <property type="entry name" value="NMT1_2"/>
    <property type="match status" value="1"/>
</dbReference>
<dbReference type="SUPFAM" id="SSF53850">
    <property type="entry name" value="Periplasmic binding protein-like II"/>
    <property type="match status" value="1"/>
</dbReference>
<evidence type="ECO:0000313" key="2">
    <source>
        <dbReference type="EMBL" id="GHO84057.1"/>
    </source>
</evidence>
<evidence type="ECO:0000256" key="1">
    <source>
        <dbReference type="SAM" id="SignalP"/>
    </source>
</evidence>
<dbReference type="Gene3D" id="3.40.190.10">
    <property type="entry name" value="Periplasmic binding protein-like II"/>
    <property type="match status" value="2"/>
</dbReference>
<dbReference type="RefSeq" id="WP_201361705.1">
    <property type="nucleotide sequence ID" value="NZ_BNJJ01000005.1"/>
</dbReference>
<sequence>MMSKRYRPMALLLVLLVLFVSACGNAANANGDAGAPSSFTIVYQPGLGSVTFITLKLQKTLSKQFPHTNIQWKIVNSGSAVREAILSNQGQLGSLGISPFLVGWDRGMDWKVLLATSRNDTWLVAKNPRIKSLKDFGPNDKIGVVAPDAQQAIVLRKAAQQQLGNAHALDKNLVAIGSVDGEQALLAGQLAANFAGSPFQEREVAAGGHIVLHTNQPFGPVGTGLIVLPQSFYNQYPAFSKAVYKDLLAATTYVTNHHQEAAEYLAQDAGSGGSGSVKQFKALIDSKSLAFATTPSGLMAYATFMQSIGLISKVPSSVNDLELPTVTGTGS</sequence>
<feature type="signal peptide" evidence="1">
    <location>
        <begin position="1"/>
        <end position="26"/>
    </location>
</feature>
<protein>
    <submittedName>
        <fullName evidence="2">Nitrate ABC transporter substrate-binding protein</fullName>
    </submittedName>
</protein>
<evidence type="ECO:0000313" key="3">
    <source>
        <dbReference type="Proteomes" id="UP000635565"/>
    </source>
</evidence>
<reference evidence="2 3" key="1">
    <citation type="journal article" date="2021" name="Int. J. Syst. Evol. Microbiol.">
        <title>Reticulibacter mediterranei gen. nov., sp. nov., within the new family Reticulibacteraceae fam. nov., and Ktedonospora formicarum gen. nov., sp. nov., Ktedonobacter robiniae sp. nov., Dictyobacter formicarum sp. nov. and Dictyobacter arantiisoli sp. nov., belonging to the class Ktedonobacteria.</title>
        <authorList>
            <person name="Yabe S."/>
            <person name="Zheng Y."/>
            <person name="Wang C.M."/>
            <person name="Sakai Y."/>
            <person name="Abe K."/>
            <person name="Yokota A."/>
            <person name="Donadio S."/>
            <person name="Cavaletti L."/>
            <person name="Monciardini P."/>
        </authorList>
    </citation>
    <scope>NUCLEOTIDE SEQUENCE [LARGE SCALE GENOMIC DNA]</scope>
    <source>
        <strain evidence="2 3">SOSP1-9</strain>
    </source>
</reference>
<name>A0ABQ3VD21_9CHLR</name>
<feature type="chain" id="PRO_5047124881" evidence="1">
    <location>
        <begin position="27"/>
        <end position="331"/>
    </location>
</feature>
<dbReference type="PROSITE" id="PS51257">
    <property type="entry name" value="PROKAR_LIPOPROTEIN"/>
    <property type="match status" value="1"/>
</dbReference>
<organism evidence="2 3">
    <name type="scientific">Dictyobacter formicarum</name>
    <dbReference type="NCBI Taxonomy" id="2778368"/>
    <lineage>
        <taxon>Bacteria</taxon>
        <taxon>Bacillati</taxon>
        <taxon>Chloroflexota</taxon>
        <taxon>Ktedonobacteria</taxon>
        <taxon>Ktedonobacterales</taxon>
        <taxon>Dictyobacteraceae</taxon>
        <taxon>Dictyobacter</taxon>
    </lineage>
</organism>
<dbReference type="EMBL" id="BNJJ01000005">
    <property type="protein sequence ID" value="GHO84057.1"/>
    <property type="molecule type" value="Genomic_DNA"/>
</dbReference>
<accession>A0ABQ3VD21</accession>
<gene>
    <name evidence="2" type="ORF">KSZ_20630</name>
</gene>
<comment type="caution">
    <text evidence="2">The sequence shown here is derived from an EMBL/GenBank/DDBJ whole genome shotgun (WGS) entry which is preliminary data.</text>
</comment>
<dbReference type="PANTHER" id="PTHR30024:SF2">
    <property type="entry name" value="ABC TRANSPORTER SUBSTRATE-BINDING PROTEIN"/>
    <property type="match status" value="1"/>
</dbReference>
<keyword evidence="3" id="KW-1185">Reference proteome</keyword>
<keyword evidence="1" id="KW-0732">Signal</keyword>